<dbReference type="AlphaFoldDB" id="A0A521DTA9"/>
<dbReference type="InterPro" id="IPR014729">
    <property type="entry name" value="Rossmann-like_a/b/a_fold"/>
</dbReference>
<gene>
    <name evidence="2" type="ORF">SAMN06265218_111121</name>
</gene>
<dbReference type="RefSeq" id="WP_142715026.1">
    <property type="nucleotide sequence ID" value="NZ_FXTH01000011.1"/>
</dbReference>
<evidence type="ECO:0000313" key="2">
    <source>
        <dbReference type="EMBL" id="SMO74822.1"/>
    </source>
</evidence>
<accession>A0A521DTA9</accession>
<name>A0A521DTA9_9BACT</name>
<evidence type="ECO:0000313" key="3">
    <source>
        <dbReference type="Proteomes" id="UP000317593"/>
    </source>
</evidence>
<dbReference type="GO" id="GO:0016874">
    <property type="term" value="F:ligase activity"/>
    <property type="evidence" value="ECO:0007669"/>
    <property type="project" value="UniProtKB-KW"/>
</dbReference>
<dbReference type="Proteomes" id="UP000317593">
    <property type="component" value="Unassembled WGS sequence"/>
</dbReference>
<organism evidence="2 3">
    <name type="scientific">Fodinibius sediminis</name>
    <dbReference type="NCBI Taxonomy" id="1214077"/>
    <lineage>
        <taxon>Bacteria</taxon>
        <taxon>Pseudomonadati</taxon>
        <taxon>Balneolota</taxon>
        <taxon>Balneolia</taxon>
        <taxon>Balneolales</taxon>
        <taxon>Balneolaceae</taxon>
        <taxon>Fodinibius</taxon>
    </lineage>
</organism>
<dbReference type="Pfam" id="PF01902">
    <property type="entry name" value="Diphthami_syn_2"/>
    <property type="match status" value="1"/>
</dbReference>
<keyword evidence="2" id="KW-0436">Ligase</keyword>
<feature type="domain" description="Diphthamide synthase" evidence="1">
    <location>
        <begin position="3"/>
        <end position="189"/>
    </location>
</feature>
<evidence type="ECO:0000259" key="1">
    <source>
        <dbReference type="Pfam" id="PF01902"/>
    </source>
</evidence>
<keyword evidence="3" id="KW-1185">Reference proteome</keyword>
<dbReference type="Gene3D" id="3.40.50.620">
    <property type="entry name" value="HUPs"/>
    <property type="match status" value="1"/>
</dbReference>
<sequence>MNILFWSGGKDAFLALHFYKQQHPRHKLALLTTYEEKTGLVPHQQLPISHIRTQAAALDLDLHLVPLPRKCSNEFYLREVNGKLDEQTEPVEHLIFGDRHLSDIRQWREASWKKRGYRTLFPIWEKNIHELLPVLQLQPIRITISAVEEKYQSLIRIGETYDQAFVTQLQHLPEQIDLMGEHGEFHTKVSFADLSEQLV</sequence>
<reference evidence="2 3" key="1">
    <citation type="submission" date="2017-05" db="EMBL/GenBank/DDBJ databases">
        <authorList>
            <person name="Varghese N."/>
            <person name="Submissions S."/>
        </authorList>
    </citation>
    <scope>NUCLEOTIDE SEQUENCE [LARGE SCALE GENOMIC DNA]</scope>
    <source>
        <strain evidence="2 3">DSM 21194</strain>
    </source>
</reference>
<dbReference type="InterPro" id="IPR002761">
    <property type="entry name" value="Diphthami_syn_dom"/>
</dbReference>
<dbReference type="SUPFAM" id="SSF52402">
    <property type="entry name" value="Adenine nucleotide alpha hydrolases-like"/>
    <property type="match status" value="1"/>
</dbReference>
<protein>
    <submittedName>
        <fullName evidence="2">Diphthamide synthase (EF-2-diphthine--ammonia ligase)</fullName>
    </submittedName>
</protein>
<dbReference type="OrthoDB" id="3572539at2"/>
<proteinExistence type="predicted"/>
<dbReference type="EMBL" id="FXTH01000011">
    <property type="protein sequence ID" value="SMO74822.1"/>
    <property type="molecule type" value="Genomic_DNA"/>
</dbReference>